<organism evidence="2 3">
    <name type="scientific">Salipiger abyssi</name>
    <dbReference type="NCBI Taxonomy" id="1250539"/>
    <lineage>
        <taxon>Bacteria</taxon>
        <taxon>Pseudomonadati</taxon>
        <taxon>Pseudomonadota</taxon>
        <taxon>Alphaproteobacteria</taxon>
        <taxon>Rhodobacterales</taxon>
        <taxon>Roseobacteraceae</taxon>
        <taxon>Salipiger</taxon>
    </lineage>
</organism>
<keyword evidence="1" id="KW-0472">Membrane</keyword>
<reference evidence="2 3" key="1">
    <citation type="submission" date="2016-04" db="EMBL/GenBank/DDBJ databases">
        <title>Deep-sea bacteria in the southern Pacific.</title>
        <authorList>
            <person name="Tang K."/>
        </authorList>
    </citation>
    <scope>NUCLEOTIDE SEQUENCE [LARGE SCALE GENOMIC DNA]</scope>
    <source>
        <strain evidence="2 3">JLT2014</strain>
    </source>
</reference>
<keyword evidence="3" id="KW-1185">Reference proteome</keyword>
<dbReference type="EMBL" id="CP015093">
    <property type="protein sequence ID" value="APZ54007.1"/>
    <property type="molecule type" value="Genomic_DNA"/>
</dbReference>
<keyword evidence="1" id="KW-1133">Transmembrane helix</keyword>
<feature type="transmembrane region" description="Helical" evidence="1">
    <location>
        <begin position="6"/>
        <end position="24"/>
    </location>
</feature>
<proteinExistence type="predicted"/>
<evidence type="ECO:0000256" key="1">
    <source>
        <dbReference type="SAM" id="Phobius"/>
    </source>
</evidence>
<keyword evidence="1" id="KW-0812">Transmembrane</keyword>
<dbReference type="AlphaFoldDB" id="A0A1P8UX90"/>
<accession>A0A1P8UX90</accession>
<evidence type="ECO:0000313" key="2">
    <source>
        <dbReference type="EMBL" id="APZ54007.1"/>
    </source>
</evidence>
<sequence length="37" mass="3868">MPTDIFIAGLGALSVIAVVIFAMTSAKDSDDDPWQDG</sequence>
<evidence type="ECO:0000313" key="3">
    <source>
        <dbReference type="Proteomes" id="UP000187059"/>
    </source>
</evidence>
<dbReference type="Proteomes" id="UP000187059">
    <property type="component" value="Chromosome"/>
</dbReference>
<name>A0A1P8UX90_9RHOB</name>
<dbReference type="KEGG" id="paby:Ga0080574_TMP3673"/>
<protein>
    <submittedName>
        <fullName evidence="2">Uncharacterized protein</fullName>
    </submittedName>
</protein>
<gene>
    <name evidence="2" type="ORF">Ga0080574_TMP3673</name>
</gene>